<sequence length="81" mass="8709">STAPAAETGPVPPARLEIARPPADDEARPAAPRPARPAGRAQQRAMTRWRDHVEVISEESEFPLPTIDDDAEDGRRLGTSG</sequence>
<dbReference type="EMBL" id="JAGXOE010000065">
    <property type="protein sequence ID" value="MBS4103472.1"/>
    <property type="molecule type" value="Genomic_DNA"/>
</dbReference>
<accession>A0ABS5NGR3</accession>
<dbReference type="Proteomes" id="UP000676853">
    <property type="component" value="Unassembled WGS sequence"/>
</dbReference>
<gene>
    <name evidence="2" type="ORF">KFZ73_19775</name>
</gene>
<evidence type="ECO:0000313" key="3">
    <source>
        <dbReference type="Proteomes" id="UP000676853"/>
    </source>
</evidence>
<protein>
    <submittedName>
        <fullName evidence="2">Uncharacterized protein</fullName>
    </submittedName>
</protein>
<organism evidence="2 3">
    <name type="scientific">Tsukamurella paurometabola</name>
    <name type="common">Corynebacterium paurometabolum</name>
    <dbReference type="NCBI Taxonomy" id="2061"/>
    <lineage>
        <taxon>Bacteria</taxon>
        <taxon>Bacillati</taxon>
        <taxon>Actinomycetota</taxon>
        <taxon>Actinomycetes</taxon>
        <taxon>Mycobacteriales</taxon>
        <taxon>Tsukamurellaceae</taxon>
        <taxon>Tsukamurella</taxon>
    </lineage>
</organism>
<keyword evidence="3" id="KW-1185">Reference proteome</keyword>
<reference evidence="2 3" key="1">
    <citation type="submission" date="2021-04" db="EMBL/GenBank/DDBJ databases">
        <title>Whole genome sequence analysis of a thiophenic sulfur metabolizing bacteria.</title>
        <authorList>
            <person name="Akhtar N."/>
            <person name="Akram J."/>
            <person name="Aslam A."/>
        </authorList>
    </citation>
    <scope>NUCLEOTIDE SEQUENCE [LARGE SCALE GENOMIC DNA]</scope>
    <source>
        <strain evidence="2 3">3OW</strain>
    </source>
</reference>
<evidence type="ECO:0000313" key="2">
    <source>
        <dbReference type="EMBL" id="MBS4103472.1"/>
    </source>
</evidence>
<feature type="region of interest" description="Disordered" evidence="1">
    <location>
        <begin position="1"/>
        <end position="81"/>
    </location>
</feature>
<feature type="compositionally biased region" description="Acidic residues" evidence="1">
    <location>
        <begin position="56"/>
        <end position="72"/>
    </location>
</feature>
<name>A0ABS5NGR3_TSUPA</name>
<evidence type="ECO:0000256" key="1">
    <source>
        <dbReference type="SAM" id="MobiDB-lite"/>
    </source>
</evidence>
<feature type="compositionally biased region" description="Low complexity" evidence="1">
    <location>
        <begin position="36"/>
        <end position="45"/>
    </location>
</feature>
<comment type="caution">
    <text evidence="2">The sequence shown here is derived from an EMBL/GenBank/DDBJ whole genome shotgun (WGS) entry which is preliminary data.</text>
</comment>
<proteinExistence type="predicted"/>
<feature type="non-terminal residue" evidence="2">
    <location>
        <position position="1"/>
    </location>
</feature>